<reference evidence="2 3" key="1">
    <citation type="submission" date="2024-01" db="EMBL/GenBank/DDBJ databases">
        <authorList>
            <person name="Allen C."/>
            <person name="Tagirdzhanova G."/>
        </authorList>
    </citation>
    <scope>NUCLEOTIDE SEQUENCE [LARGE SCALE GENOMIC DNA]</scope>
    <source>
        <strain evidence="2 3">CBS 573.63</strain>
    </source>
</reference>
<proteinExistence type="predicted"/>
<feature type="region of interest" description="Disordered" evidence="1">
    <location>
        <begin position="233"/>
        <end position="253"/>
    </location>
</feature>
<feature type="compositionally biased region" description="Low complexity" evidence="1">
    <location>
        <begin position="807"/>
        <end position="846"/>
    </location>
</feature>
<feature type="region of interest" description="Disordered" evidence="1">
    <location>
        <begin position="26"/>
        <end position="51"/>
    </location>
</feature>
<protein>
    <recommendedName>
        <fullName evidence="4">Hmg-i/hmg-y, DNA-binding protein</fullName>
    </recommendedName>
</protein>
<evidence type="ECO:0000313" key="3">
    <source>
        <dbReference type="Proteomes" id="UP001642501"/>
    </source>
</evidence>
<comment type="caution">
    <text evidence="2">The sequence shown here is derived from an EMBL/GenBank/DDBJ whole genome shotgun (WGS) entry which is preliminary data.</text>
</comment>
<dbReference type="Proteomes" id="UP001642501">
    <property type="component" value="Unassembled WGS sequence"/>
</dbReference>
<feature type="compositionally biased region" description="Polar residues" evidence="1">
    <location>
        <begin position="392"/>
        <end position="405"/>
    </location>
</feature>
<feature type="compositionally biased region" description="Low complexity" evidence="1">
    <location>
        <begin position="520"/>
        <end position="533"/>
    </location>
</feature>
<feature type="compositionally biased region" description="Polar residues" evidence="1">
    <location>
        <begin position="746"/>
        <end position="785"/>
    </location>
</feature>
<feature type="region of interest" description="Disordered" evidence="1">
    <location>
        <begin position="903"/>
        <end position="968"/>
    </location>
</feature>
<feature type="region of interest" description="Disordered" evidence="1">
    <location>
        <begin position="375"/>
        <end position="476"/>
    </location>
</feature>
<feature type="compositionally biased region" description="Polar residues" evidence="1">
    <location>
        <begin position="593"/>
        <end position="604"/>
    </location>
</feature>
<organism evidence="2 3">
    <name type="scientific">Sporothrix epigloea</name>
    <dbReference type="NCBI Taxonomy" id="1892477"/>
    <lineage>
        <taxon>Eukaryota</taxon>
        <taxon>Fungi</taxon>
        <taxon>Dikarya</taxon>
        <taxon>Ascomycota</taxon>
        <taxon>Pezizomycotina</taxon>
        <taxon>Sordariomycetes</taxon>
        <taxon>Sordariomycetidae</taxon>
        <taxon>Ophiostomatales</taxon>
        <taxon>Ophiostomataceae</taxon>
        <taxon>Sporothrix</taxon>
    </lineage>
</organism>
<feature type="region of interest" description="Disordered" evidence="1">
    <location>
        <begin position="281"/>
        <end position="311"/>
    </location>
</feature>
<evidence type="ECO:0000256" key="1">
    <source>
        <dbReference type="SAM" id="MobiDB-lite"/>
    </source>
</evidence>
<keyword evidence="3" id="KW-1185">Reference proteome</keyword>
<feature type="compositionally biased region" description="Polar residues" evidence="1">
    <location>
        <begin position="33"/>
        <end position="43"/>
    </location>
</feature>
<feature type="region of interest" description="Disordered" evidence="1">
    <location>
        <begin position="511"/>
        <end position="612"/>
    </location>
</feature>
<feature type="region of interest" description="Disordered" evidence="1">
    <location>
        <begin position="746"/>
        <end position="872"/>
    </location>
</feature>
<sequence>MASFQPAVGLPPLSATAAINHRPGAISRPELAGTSSFGSSTTNECRDARIKDPVPRKLKGQTNNLSGNFGVLQMELGRHESSLERDELAKRASERTELAAIKAYQSGHGLSSLKRFVRVPDTLNAWNSNHTLASVTQAHAPSVSPTATAQPLTPSNVKEEQARLLVLLRDLSASSVVEQICRALTYFGGVPGAAPPSDSIFPTSELANGSGAAFVGWIAEIFPKLSDKSTAAVETVQQSNATGPPPVASEPSDKVHATEFGVSPDLSAETTENVPAARIPDDVETLAGKRRRGRPKGSKASKARCDKGIKKGPLKGRKVLAACDPVSNFNLSQIRQEPQLSHGWLDAEQHQVLDVTGTINDNIFFPADSNAGFASDASKLESRQQAPVPKTDGTNLDKTGASHNAQPPESKKKRGRPKGSKNRSKPPFEDLTETASAKTVPTTVTPIPPPVVPAVSNAGHLEPSEKPGRKKMKAPSLHATITGRQGSSSVPVHGHDIAVESLNHQGEFELPNATDDIQHPSAPSTATSTLAATRNKRKRAKAPRPDDTLIDTLSSHGSMGASAVPPVANVGHAGQLSDQHDGKTAPTKKQRWAETTDSISSAKGSASPAPDIIENTTAAGFVQAVESSGIDGSIMPSLDPNSSSHGVFNTAAAFDALSAHLDQDTAASLTGQQQHNHDHDLASLLDQQMPQQHRPSLQQQPLIAREAAPLTPPFRSSEQLRTLTGTAHYHQQQLNHGQPAQRLQQFHPHQQASTHGTSSESSHNNAQAQVPTSLSSSFFGNQQLPRPNAPQPFYAQKRPSGNNHFGQLISQPLHQQQQQQHQKLQYSTNYQAQGQYSSQAQQQQQAFVPHRRNPSQAVDSSTSGLLNHANSHRSPHFAAQNTTAMRPGSGTYVSSTHSGTIGFNSSAYDQSRRQNTASSPGLGHTYGTSVTPSHTLGHQNQPSYMGSRQQNSQSTPHTHGVSSVGQGLQGFHGFDSPSLFDDISLEPAGNSNSLGLSSAATYGLGGVPRTSNSANAFGSTSSAALDTGLGANMRDRFYDVRR</sequence>
<feature type="compositionally biased region" description="Polar residues" evidence="1">
    <location>
        <begin position="854"/>
        <end position="869"/>
    </location>
</feature>
<evidence type="ECO:0000313" key="2">
    <source>
        <dbReference type="EMBL" id="CAK7273731.1"/>
    </source>
</evidence>
<dbReference type="EMBL" id="CAWUOM010000142">
    <property type="protein sequence ID" value="CAK7273731.1"/>
    <property type="molecule type" value="Genomic_DNA"/>
</dbReference>
<feature type="compositionally biased region" description="Polar residues" evidence="1">
    <location>
        <begin position="926"/>
        <end position="966"/>
    </location>
</feature>
<gene>
    <name evidence="2" type="ORF">SEPCBS57363_005801</name>
</gene>
<feature type="compositionally biased region" description="Basic residues" evidence="1">
    <location>
        <begin position="288"/>
        <end position="302"/>
    </location>
</feature>
<feature type="compositionally biased region" description="Polar residues" evidence="1">
    <location>
        <begin position="903"/>
        <end position="919"/>
    </location>
</feature>
<name>A0ABP0E1V5_9PEZI</name>
<evidence type="ECO:0008006" key="4">
    <source>
        <dbReference type="Google" id="ProtNLM"/>
    </source>
</evidence>
<feature type="compositionally biased region" description="Basic residues" evidence="1">
    <location>
        <begin position="411"/>
        <end position="424"/>
    </location>
</feature>
<accession>A0ABP0E1V5</accession>